<feature type="compositionally biased region" description="Pro residues" evidence="1">
    <location>
        <begin position="219"/>
        <end position="229"/>
    </location>
</feature>
<dbReference type="EMBL" id="JAKJXP020000098">
    <property type="protein sequence ID" value="KAK7746546.1"/>
    <property type="molecule type" value="Genomic_DNA"/>
</dbReference>
<feature type="region of interest" description="Disordered" evidence="1">
    <location>
        <begin position="326"/>
        <end position="372"/>
    </location>
</feature>
<name>A0AAN9UES5_9PEZI</name>
<organism evidence="2 3">
    <name type="scientific">Diatrype stigma</name>
    <dbReference type="NCBI Taxonomy" id="117547"/>
    <lineage>
        <taxon>Eukaryota</taxon>
        <taxon>Fungi</taxon>
        <taxon>Dikarya</taxon>
        <taxon>Ascomycota</taxon>
        <taxon>Pezizomycotina</taxon>
        <taxon>Sordariomycetes</taxon>
        <taxon>Xylariomycetidae</taxon>
        <taxon>Xylariales</taxon>
        <taxon>Diatrypaceae</taxon>
        <taxon>Diatrype</taxon>
    </lineage>
</organism>
<feature type="compositionally biased region" description="Low complexity" evidence="1">
    <location>
        <begin position="294"/>
        <end position="305"/>
    </location>
</feature>
<evidence type="ECO:0000313" key="3">
    <source>
        <dbReference type="Proteomes" id="UP001320420"/>
    </source>
</evidence>
<feature type="compositionally biased region" description="Gly residues" evidence="1">
    <location>
        <begin position="328"/>
        <end position="343"/>
    </location>
</feature>
<dbReference type="Proteomes" id="UP001320420">
    <property type="component" value="Unassembled WGS sequence"/>
</dbReference>
<evidence type="ECO:0000256" key="1">
    <source>
        <dbReference type="SAM" id="MobiDB-lite"/>
    </source>
</evidence>
<gene>
    <name evidence="2" type="ORF">SLS62_009409</name>
</gene>
<dbReference type="CDD" id="cd12148">
    <property type="entry name" value="fungal_TF_MHR"/>
    <property type="match status" value="1"/>
</dbReference>
<feature type="compositionally biased region" description="Low complexity" evidence="1">
    <location>
        <begin position="274"/>
        <end position="284"/>
    </location>
</feature>
<feature type="region of interest" description="Disordered" evidence="1">
    <location>
        <begin position="385"/>
        <end position="447"/>
    </location>
</feature>
<comment type="caution">
    <text evidence="2">The sequence shown here is derived from an EMBL/GenBank/DDBJ whole genome shotgun (WGS) entry which is preliminary data.</text>
</comment>
<feature type="compositionally biased region" description="Low complexity" evidence="1">
    <location>
        <begin position="359"/>
        <end position="368"/>
    </location>
</feature>
<feature type="region of interest" description="Disordered" evidence="1">
    <location>
        <begin position="260"/>
        <end position="314"/>
    </location>
</feature>
<protein>
    <submittedName>
        <fullName evidence="2">Uncharacterized protein</fullName>
    </submittedName>
</protein>
<evidence type="ECO:0000313" key="2">
    <source>
        <dbReference type="EMBL" id="KAK7746546.1"/>
    </source>
</evidence>
<sequence length="447" mass="48594">MVNRFIRRIGLGEEPSSSIGDSIRRFESHLQYLKASLTPPDDYSAAGLAACRWQAQYIMVHMSWHQCHCDLYRIFMEGYSEAAPPLALAHTHPRERARMQQRCLEHAEGIVRVLTDFVNYGRPDDHRHLERDAAVCAFESARIILFRSRTALPDESSLSSPSRKPDAEAAIAKARTCLHIITKYFPSSAPIQPMRKELERLISNYSVRLALQMKEAMPPTDPDPPPPPRVSSGVSQFANSRQRLSIQSLLLQSDFVDDSQDIAAPAPVPPVPTAPSSSSLSPHPYEGHIHSNNDHGSSSNNNGSRPPHHPQQQQGIESGMALGMKAIGTGGIGSRGGGGGGMGALAPRPQAVTTEAWTSSINPSPSSSQNHPYHHRMYVNAAASTTAAPHDPAVSAGAGAGGSPLNESEQLNQQQQQQQQQRGLTFNPWMGFPGTEDLLSGGMNDDY</sequence>
<dbReference type="AlphaFoldDB" id="A0AAN9UES5"/>
<feature type="region of interest" description="Disordered" evidence="1">
    <location>
        <begin position="216"/>
        <end position="238"/>
    </location>
</feature>
<keyword evidence="3" id="KW-1185">Reference proteome</keyword>
<accession>A0AAN9UES5</accession>
<reference evidence="2 3" key="1">
    <citation type="submission" date="2024-02" db="EMBL/GenBank/DDBJ databases">
        <title>De novo assembly and annotation of 12 fungi associated with fruit tree decline syndrome in Ontario, Canada.</title>
        <authorList>
            <person name="Sulman M."/>
            <person name="Ellouze W."/>
            <person name="Ilyukhin E."/>
        </authorList>
    </citation>
    <scope>NUCLEOTIDE SEQUENCE [LARGE SCALE GENOMIC DNA]</scope>
    <source>
        <strain evidence="2 3">M11/M66-122</strain>
    </source>
</reference>
<proteinExistence type="predicted"/>